<proteinExistence type="predicted"/>
<dbReference type="PANTHER" id="PTHR31290">
    <property type="entry name" value="UV-DAMAGE ENDONUCLEASE"/>
    <property type="match status" value="1"/>
</dbReference>
<evidence type="ECO:0000256" key="2">
    <source>
        <dbReference type="ARBA" id="ARBA00022759"/>
    </source>
</evidence>
<organism evidence="7">
    <name type="scientific">viral metagenome</name>
    <dbReference type="NCBI Taxonomy" id="1070528"/>
    <lineage>
        <taxon>unclassified sequences</taxon>
        <taxon>metagenomes</taxon>
        <taxon>organismal metagenomes</taxon>
    </lineage>
</organism>
<dbReference type="InterPro" id="IPR004601">
    <property type="entry name" value="UvdE"/>
</dbReference>
<keyword evidence="6" id="KW-0234">DNA repair</keyword>
<keyword evidence="2" id="KW-0255">Endonuclease</keyword>
<dbReference type="NCBIfam" id="TIGR00629">
    <property type="entry name" value="uvde"/>
    <property type="match status" value="1"/>
</dbReference>
<dbReference type="Gene3D" id="3.20.20.150">
    <property type="entry name" value="Divalent-metal-dependent TIM barrel enzymes"/>
    <property type="match status" value="1"/>
</dbReference>
<name>A0A6C0IXS4_9ZZZZ</name>
<dbReference type="EMBL" id="MN740273">
    <property type="protein sequence ID" value="QHT97235.1"/>
    <property type="molecule type" value="Genomic_DNA"/>
</dbReference>
<keyword evidence="4" id="KW-0228">DNA excision</keyword>
<dbReference type="GO" id="GO:0016787">
    <property type="term" value="F:hydrolase activity"/>
    <property type="evidence" value="ECO:0007669"/>
    <property type="project" value="UniProtKB-KW"/>
</dbReference>
<evidence type="ECO:0000256" key="5">
    <source>
        <dbReference type="ARBA" id="ARBA00022801"/>
    </source>
</evidence>
<keyword evidence="3" id="KW-0227">DNA damage</keyword>
<evidence type="ECO:0000256" key="6">
    <source>
        <dbReference type="ARBA" id="ARBA00023204"/>
    </source>
</evidence>
<evidence type="ECO:0000256" key="1">
    <source>
        <dbReference type="ARBA" id="ARBA00022722"/>
    </source>
</evidence>
<dbReference type="SUPFAM" id="SSF51658">
    <property type="entry name" value="Xylose isomerase-like"/>
    <property type="match status" value="1"/>
</dbReference>
<keyword evidence="5" id="KW-0378">Hydrolase</keyword>
<dbReference type="InterPro" id="IPR036237">
    <property type="entry name" value="Xyl_isomerase-like_sf"/>
</dbReference>
<dbReference type="Pfam" id="PF03851">
    <property type="entry name" value="UvdE"/>
    <property type="match status" value="1"/>
</dbReference>
<evidence type="ECO:0000256" key="3">
    <source>
        <dbReference type="ARBA" id="ARBA00022763"/>
    </source>
</evidence>
<dbReference type="AlphaFoldDB" id="A0A6C0IXS4"/>
<dbReference type="GO" id="GO:0009411">
    <property type="term" value="P:response to UV"/>
    <property type="evidence" value="ECO:0007669"/>
    <property type="project" value="InterPro"/>
</dbReference>
<keyword evidence="1" id="KW-0540">Nuclease</keyword>
<dbReference type="GO" id="GO:0004519">
    <property type="term" value="F:endonuclease activity"/>
    <property type="evidence" value="ECO:0007669"/>
    <property type="project" value="UniProtKB-KW"/>
</dbReference>
<reference evidence="7" key="1">
    <citation type="journal article" date="2020" name="Nature">
        <title>Giant virus diversity and host interactions through global metagenomics.</title>
        <authorList>
            <person name="Schulz F."/>
            <person name="Roux S."/>
            <person name="Paez-Espino D."/>
            <person name="Jungbluth S."/>
            <person name="Walsh D.A."/>
            <person name="Denef V.J."/>
            <person name="McMahon K.D."/>
            <person name="Konstantinidis K.T."/>
            <person name="Eloe-Fadrosh E.A."/>
            <person name="Kyrpides N.C."/>
            <person name="Woyke T."/>
        </authorList>
    </citation>
    <scope>NUCLEOTIDE SEQUENCE</scope>
    <source>
        <strain evidence="7">GVMAG-M-3300025138-11</strain>
    </source>
</reference>
<accession>A0A6C0IXS4</accession>
<dbReference type="PANTHER" id="PTHR31290:SF5">
    <property type="entry name" value="UV-DAMAGE ENDONUCLEASE"/>
    <property type="match status" value="1"/>
</dbReference>
<protein>
    <submittedName>
        <fullName evidence="7">Uncharacterized protein</fullName>
    </submittedName>
</protein>
<sequence>MSLNKPVQLGLCCMNITLKNTDNPIYASRTMIQRKIKELGLDELKSRIIKNLIDLEKMIEWNEQNGIKVFRISSDLFPHKTNPDVESYDYDFAKPYLKKAGDLAKKYNQRITMHPGQYNVVGTPNKQSFKKTIDDLLYQATILDLMGMDNNSVMVVHGGGIYGDKELTKARWCKQFSELPKTVQNRLVLENCEKCFSIKDCLDVSKKINIPVVFDTHHYECYKQLHPDEQFLEPVNYIKDILETWEKRMIKPKFHVSEQGSGRCGHHSDYIEILPEYLLEIPKKYNVNIDIMIEAKKKELSIFKLYKKYPFLNCKKKKIVFKKR</sequence>
<evidence type="ECO:0000256" key="4">
    <source>
        <dbReference type="ARBA" id="ARBA00022769"/>
    </source>
</evidence>
<dbReference type="GO" id="GO:0006289">
    <property type="term" value="P:nucleotide-excision repair"/>
    <property type="evidence" value="ECO:0007669"/>
    <property type="project" value="InterPro"/>
</dbReference>
<evidence type="ECO:0000313" key="7">
    <source>
        <dbReference type="EMBL" id="QHT97235.1"/>
    </source>
</evidence>